<reference evidence="1 2" key="1">
    <citation type="submission" date="2016-09" db="EMBL/GenBank/DDBJ databases">
        <authorList>
            <person name="Capua I."/>
            <person name="De Benedictis P."/>
            <person name="Joannis T."/>
            <person name="Lombin L.H."/>
            <person name="Cattoli G."/>
        </authorList>
    </citation>
    <scope>NUCLEOTIDE SEQUENCE [LARGE SCALE GENOMIC DNA]</scope>
    <source>
        <strain evidence="1 2">IMI 309357</strain>
    </source>
</reference>
<protein>
    <submittedName>
        <fullName evidence="1">Uncharacterized protein</fullName>
    </submittedName>
</protein>
<dbReference type="AlphaFoldDB" id="A0A1G4BKL1"/>
<accession>A0A1G4BKL1</accession>
<evidence type="ECO:0000313" key="2">
    <source>
        <dbReference type="Proteomes" id="UP000176998"/>
    </source>
</evidence>
<organism evidence="1 2">
    <name type="scientific">Colletotrichum orchidophilum</name>
    <dbReference type="NCBI Taxonomy" id="1209926"/>
    <lineage>
        <taxon>Eukaryota</taxon>
        <taxon>Fungi</taxon>
        <taxon>Dikarya</taxon>
        <taxon>Ascomycota</taxon>
        <taxon>Pezizomycotina</taxon>
        <taxon>Sordariomycetes</taxon>
        <taxon>Hypocreomycetidae</taxon>
        <taxon>Glomerellales</taxon>
        <taxon>Glomerellaceae</taxon>
        <taxon>Colletotrichum</taxon>
    </lineage>
</organism>
<comment type="caution">
    <text evidence="1">The sequence shown here is derived from an EMBL/GenBank/DDBJ whole genome shotgun (WGS) entry which is preliminary data.</text>
</comment>
<gene>
    <name evidence="1" type="ORF">CORC01_02753</name>
</gene>
<dbReference type="Proteomes" id="UP000176998">
    <property type="component" value="Unassembled WGS sequence"/>
</dbReference>
<sequence>MIQSSSFYHCFTRVVSHGYSKDPATPHCDSVCAGSTWRILAVLVLRLNDVGSTPTWDDHRWAQTFQTPGTPPLTLYPTLPSIDHSRPRYPQPTIPRTQLEQRNTHHTGQNKGTRETSYRIAHGAGRVDDPSAMLIPSVGFPHLCRLSPITPRRRPYLRSCHPR</sequence>
<dbReference type="GeneID" id="34555913"/>
<dbReference type="RefSeq" id="XP_022479017.1">
    <property type="nucleotide sequence ID" value="XM_022614403.1"/>
</dbReference>
<dbReference type="OrthoDB" id="10324534at2759"/>
<dbReference type="EMBL" id="MJBS01000016">
    <property type="protein sequence ID" value="OHF01875.1"/>
    <property type="molecule type" value="Genomic_DNA"/>
</dbReference>
<evidence type="ECO:0000313" key="1">
    <source>
        <dbReference type="EMBL" id="OHF01875.1"/>
    </source>
</evidence>
<name>A0A1G4BKL1_9PEZI</name>
<proteinExistence type="predicted"/>
<keyword evidence="2" id="KW-1185">Reference proteome</keyword>